<dbReference type="InterPro" id="IPR045396">
    <property type="entry name" value="DUF6517"/>
</dbReference>
<reference evidence="1" key="1">
    <citation type="submission" date="2022-06" db="EMBL/GenBank/DDBJ databases">
        <title>Diverse halophilic archaea isolated from saline environments.</title>
        <authorList>
            <person name="Cui H.-L."/>
        </authorList>
    </citation>
    <scope>NUCLEOTIDE SEQUENCE</scope>
    <source>
        <strain evidence="1">WLHS1</strain>
    </source>
</reference>
<dbReference type="RefSeq" id="WP_254158562.1">
    <property type="nucleotide sequence ID" value="NZ_CP100355.1"/>
</dbReference>
<protein>
    <submittedName>
        <fullName evidence="1">DUF6517 family protein</fullName>
    </submittedName>
</protein>
<dbReference type="GeneID" id="73288747"/>
<evidence type="ECO:0000313" key="1">
    <source>
        <dbReference type="EMBL" id="UTF54053.1"/>
    </source>
</evidence>
<organism evidence="1 2">
    <name type="scientific">Natronosalvus rutilus</name>
    <dbReference type="NCBI Taxonomy" id="2953753"/>
    <lineage>
        <taxon>Archaea</taxon>
        <taxon>Methanobacteriati</taxon>
        <taxon>Methanobacteriota</taxon>
        <taxon>Stenosarchaea group</taxon>
        <taxon>Halobacteria</taxon>
        <taxon>Halobacteriales</taxon>
        <taxon>Natrialbaceae</taxon>
        <taxon>Natronosalvus</taxon>
    </lineage>
</organism>
<dbReference type="PROSITE" id="PS51257">
    <property type="entry name" value="PROKAR_LIPOPROTEIN"/>
    <property type="match status" value="1"/>
</dbReference>
<keyword evidence="2" id="KW-1185">Reference proteome</keyword>
<proteinExistence type="predicted"/>
<name>A0A9E7NBR4_9EURY</name>
<dbReference type="KEGG" id="sawl:NGM29_01835"/>
<gene>
    <name evidence="1" type="ORF">NGM29_01835</name>
</gene>
<dbReference type="EMBL" id="CP100355">
    <property type="protein sequence ID" value="UTF54053.1"/>
    <property type="molecule type" value="Genomic_DNA"/>
</dbReference>
<dbReference type="Proteomes" id="UP001056855">
    <property type="component" value="Chromosome"/>
</dbReference>
<dbReference type="Pfam" id="PF20127">
    <property type="entry name" value="DUF6517"/>
    <property type="match status" value="1"/>
</dbReference>
<evidence type="ECO:0000313" key="2">
    <source>
        <dbReference type="Proteomes" id="UP001056855"/>
    </source>
</evidence>
<sequence length="217" mass="23292">MNRRDVLAGTGAVGLASLSGCLGVLGLAEHESAPAGVDQSVLEEAGYQEIRTEPLGVEENVDLLLYSETVTVTNYLTEYDKSVDLGPLGSLRAAVFNVLTTPQVDVLGQELNPVEEMSTEEVMALVKNNYDGFSNVTHDADETVAVLDQETRMSRFSASANFDGADLDVFIHVTEAIQTSEDHLVAIGVYPEQIQGREEPNVFSLVEGVIEDAGDAE</sequence>
<dbReference type="AlphaFoldDB" id="A0A9E7NBR4"/>
<accession>A0A9E7NBR4</accession>